<dbReference type="Proteomes" id="UP000639606">
    <property type="component" value="Unassembled WGS sequence"/>
</dbReference>
<dbReference type="Pfam" id="PF13546">
    <property type="entry name" value="DDE_5"/>
    <property type="match status" value="1"/>
</dbReference>
<evidence type="ECO:0000256" key="1">
    <source>
        <dbReference type="SAM" id="MobiDB-lite"/>
    </source>
</evidence>
<dbReference type="RefSeq" id="WP_268248706.1">
    <property type="nucleotide sequence ID" value="NZ_BMRG01000004.1"/>
</dbReference>
<dbReference type="InterPro" id="IPR038721">
    <property type="entry name" value="IS701-like_DDE_dom"/>
</dbReference>
<gene>
    <name evidence="3" type="ORF">GCM10010185_26310</name>
</gene>
<dbReference type="EMBL" id="BMRG01000004">
    <property type="protein sequence ID" value="GGP52928.1"/>
    <property type="molecule type" value="Genomic_DNA"/>
</dbReference>
<evidence type="ECO:0000313" key="3">
    <source>
        <dbReference type="EMBL" id="GGP52928.1"/>
    </source>
</evidence>
<organism evidence="3 4">
    <name type="scientific">Saccharothrix coeruleofusca</name>
    <dbReference type="NCBI Taxonomy" id="33919"/>
    <lineage>
        <taxon>Bacteria</taxon>
        <taxon>Bacillati</taxon>
        <taxon>Actinomycetota</taxon>
        <taxon>Actinomycetes</taxon>
        <taxon>Pseudonocardiales</taxon>
        <taxon>Pseudonocardiaceae</taxon>
        <taxon>Saccharothrix</taxon>
    </lineage>
</organism>
<evidence type="ECO:0000259" key="2">
    <source>
        <dbReference type="Pfam" id="PF13546"/>
    </source>
</evidence>
<dbReference type="AlphaFoldDB" id="A0A918ECV4"/>
<comment type="caution">
    <text evidence="3">The sequence shown here is derived from an EMBL/GenBank/DDBJ whole genome shotgun (WGS) entry which is preliminary data.</text>
</comment>
<protein>
    <recommendedName>
        <fullName evidence="2">Transposase IS701-like DDE domain-containing protein</fullName>
    </recommendedName>
</protein>
<accession>A0A918ECV4</accession>
<feature type="compositionally biased region" description="Basic residues" evidence="1">
    <location>
        <begin position="86"/>
        <end position="96"/>
    </location>
</feature>
<feature type="region of interest" description="Disordered" evidence="1">
    <location>
        <begin position="84"/>
        <end position="103"/>
    </location>
</feature>
<feature type="domain" description="Transposase IS701-like DDE" evidence="2">
    <location>
        <begin position="2"/>
        <end position="94"/>
    </location>
</feature>
<sequence length="133" mass="14604">MFELSDAALCADGPVTSLVELSLTPEHRRGHGTLYQALNQGRIDTDRFRGIVARQPIPRDDDGRVMPAIDISHWLRPDADTSPQRLFRHTYGRGKGRPSPGDPRLALLLRRRAGTGSQLLDRVAGRCAGRPGG</sequence>
<name>A0A918ECV4_9PSEU</name>
<reference evidence="3" key="1">
    <citation type="journal article" date="2014" name="Int. J. Syst. Evol. Microbiol.">
        <title>Complete genome sequence of Corynebacterium casei LMG S-19264T (=DSM 44701T), isolated from a smear-ripened cheese.</title>
        <authorList>
            <consortium name="US DOE Joint Genome Institute (JGI-PGF)"/>
            <person name="Walter F."/>
            <person name="Albersmeier A."/>
            <person name="Kalinowski J."/>
            <person name="Ruckert C."/>
        </authorList>
    </citation>
    <scope>NUCLEOTIDE SEQUENCE</scope>
    <source>
        <strain evidence="3">JCM 3313</strain>
    </source>
</reference>
<proteinExistence type="predicted"/>
<keyword evidence="4" id="KW-1185">Reference proteome</keyword>
<evidence type="ECO:0000313" key="4">
    <source>
        <dbReference type="Proteomes" id="UP000639606"/>
    </source>
</evidence>
<reference evidence="3" key="2">
    <citation type="submission" date="2020-09" db="EMBL/GenBank/DDBJ databases">
        <authorList>
            <person name="Sun Q."/>
            <person name="Ohkuma M."/>
        </authorList>
    </citation>
    <scope>NUCLEOTIDE SEQUENCE</scope>
    <source>
        <strain evidence="3">JCM 3313</strain>
    </source>
</reference>